<dbReference type="RefSeq" id="WP_344510917.1">
    <property type="nucleotide sequence ID" value="NZ_BAAAQD010000026.1"/>
</dbReference>
<proteinExistence type="predicted"/>
<name>A0ABN2CIY4_9ACTN</name>
<sequence>MTLAEVFRHVETLDGDPWPSVHALAMSGDRSLVPPVQAALERYLDEDDWYGRDLMVYILAGLRGVAAFPLLLRAFARPLRGDDRDNFCAWLADIMETDPAACRPIILSFIATGHHDLRSAGLWALGYVVQSNDVELLREALADPDPRIRQDALGALSSLKGDRRAYELVLSAVHDPDALTRESAVLHLRWFADAAAVEHLARLIQDPDVRVRSILGETIGTLAVGTDRSAMAVDALLSLFADDAPQVRAGAARGLGMLGALPALT</sequence>
<reference evidence="1 2" key="1">
    <citation type="journal article" date="2019" name="Int. J. Syst. Evol. Microbiol.">
        <title>The Global Catalogue of Microorganisms (GCM) 10K type strain sequencing project: providing services to taxonomists for standard genome sequencing and annotation.</title>
        <authorList>
            <consortium name="The Broad Institute Genomics Platform"/>
            <consortium name="The Broad Institute Genome Sequencing Center for Infectious Disease"/>
            <person name="Wu L."/>
            <person name="Ma J."/>
        </authorList>
    </citation>
    <scope>NUCLEOTIDE SEQUENCE [LARGE SCALE GENOMIC DNA]</scope>
    <source>
        <strain evidence="1 2">JCM 15933</strain>
    </source>
</reference>
<dbReference type="InterPro" id="IPR016024">
    <property type="entry name" value="ARM-type_fold"/>
</dbReference>
<evidence type="ECO:0000313" key="1">
    <source>
        <dbReference type="EMBL" id="GAA1557210.1"/>
    </source>
</evidence>
<keyword evidence="2" id="KW-1185">Reference proteome</keyword>
<dbReference type="EMBL" id="BAAAQD010000026">
    <property type="protein sequence ID" value="GAA1557210.1"/>
    <property type="molecule type" value="Genomic_DNA"/>
</dbReference>
<organism evidence="1 2">
    <name type="scientific">Dactylosporangium maewongense</name>
    <dbReference type="NCBI Taxonomy" id="634393"/>
    <lineage>
        <taxon>Bacteria</taxon>
        <taxon>Bacillati</taxon>
        <taxon>Actinomycetota</taxon>
        <taxon>Actinomycetes</taxon>
        <taxon>Micromonosporales</taxon>
        <taxon>Micromonosporaceae</taxon>
        <taxon>Dactylosporangium</taxon>
    </lineage>
</organism>
<dbReference type="Pfam" id="PF13646">
    <property type="entry name" value="HEAT_2"/>
    <property type="match status" value="1"/>
</dbReference>
<comment type="caution">
    <text evidence="1">The sequence shown here is derived from an EMBL/GenBank/DDBJ whole genome shotgun (WGS) entry which is preliminary data.</text>
</comment>
<evidence type="ECO:0000313" key="2">
    <source>
        <dbReference type="Proteomes" id="UP001501470"/>
    </source>
</evidence>
<evidence type="ECO:0008006" key="3">
    <source>
        <dbReference type="Google" id="ProtNLM"/>
    </source>
</evidence>
<dbReference type="SUPFAM" id="SSF48371">
    <property type="entry name" value="ARM repeat"/>
    <property type="match status" value="1"/>
</dbReference>
<dbReference type="InterPro" id="IPR004155">
    <property type="entry name" value="PBS_lyase_HEAT"/>
</dbReference>
<dbReference type="Proteomes" id="UP001501470">
    <property type="component" value="Unassembled WGS sequence"/>
</dbReference>
<dbReference type="InterPro" id="IPR011989">
    <property type="entry name" value="ARM-like"/>
</dbReference>
<gene>
    <name evidence="1" type="ORF">GCM10009827_092700</name>
</gene>
<dbReference type="Gene3D" id="1.25.10.10">
    <property type="entry name" value="Leucine-rich Repeat Variant"/>
    <property type="match status" value="2"/>
</dbReference>
<accession>A0ABN2CIY4</accession>
<protein>
    <recommendedName>
        <fullName evidence="3">HEAT repeat domain-containing protein</fullName>
    </recommendedName>
</protein>
<dbReference type="SMART" id="SM00567">
    <property type="entry name" value="EZ_HEAT"/>
    <property type="match status" value="3"/>
</dbReference>